<dbReference type="PANTHER" id="PTHR45663">
    <property type="entry name" value="GEO12009P1"/>
    <property type="match status" value="1"/>
</dbReference>
<dbReference type="InterPro" id="IPR013766">
    <property type="entry name" value="Thioredoxin_domain"/>
</dbReference>
<feature type="compositionally biased region" description="Basic and acidic residues" evidence="1">
    <location>
        <begin position="152"/>
        <end position="172"/>
    </location>
</feature>
<dbReference type="CDD" id="cd02947">
    <property type="entry name" value="TRX_family"/>
    <property type="match status" value="1"/>
</dbReference>
<dbReference type="GO" id="GO:0015035">
    <property type="term" value="F:protein-disulfide reductase activity"/>
    <property type="evidence" value="ECO:0007669"/>
    <property type="project" value="TreeGrafter"/>
</dbReference>
<dbReference type="EMBL" id="CP017641">
    <property type="protein sequence ID" value="APZ95391.1"/>
    <property type="molecule type" value="Genomic_DNA"/>
</dbReference>
<evidence type="ECO:0000313" key="4">
    <source>
        <dbReference type="Proteomes" id="UP000187735"/>
    </source>
</evidence>
<gene>
    <name evidence="3" type="ORF">Fuma_05049</name>
</gene>
<dbReference type="InterPro" id="IPR036249">
    <property type="entry name" value="Thioredoxin-like_sf"/>
</dbReference>
<reference evidence="3 4" key="1">
    <citation type="journal article" date="2016" name="Front. Microbiol.">
        <title>Fuerstia marisgermanicae gen. nov., sp. nov., an Unusual Member of the Phylum Planctomycetes from the German Wadden Sea.</title>
        <authorList>
            <person name="Kohn T."/>
            <person name="Heuer A."/>
            <person name="Jogler M."/>
            <person name="Vollmers J."/>
            <person name="Boedeker C."/>
            <person name="Bunk B."/>
            <person name="Rast P."/>
            <person name="Borchert D."/>
            <person name="Glockner I."/>
            <person name="Freese H.M."/>
            <person name="Klenk H.P."/>
            <person name="Overmann J."/>
            <person name="Kaster A.K."/>
            <person name="Rohde M."/>
            <person name="Wiegand S."/>
            <person name="Jogler C."/>
        </authorList>
    </citation>
    <scope>NUCLEOTIDE SEQUENCE [LARGE SCALE GENOMIC DNA]</scope>
    <source>
        <strain evidence="3 4">NH11</strain>
    </source>
</reference>
<accession>A0A1P8WMX4</accession>
<dbReference type="PANTHER" id="PTHR45663:SF11">
    <property type="entry name" value="GEO12009P1"/>
    <property type="match status" value="1"/>
</dbReference>
<dbReference type="SUPFAM" id="SSF52833">
    <property type="entry name" value="Thioredoxin-like"/>
    <property type="match status" value="1"/>
</dbReference>
<name>A0A1P8WMX4_9PLAN</name>
<dbReference type="Gene3D" id="2.40.10.120">
    <property type="match status" value="1"/>
</dbReference>
<proteinExistence type="predicted"/>
<dbReference type="Gene3D" id="3.40.30.10">
    <property type="entry name" value="Glutaredoxin"/>
    <property type="match status" value="1"/>
</dbReference>
<organism evidence="3 4">
    <name type="scientific">Fuerstiella marisgermanici</name>
    <dbReference type="NCBI Taxonomy" id="1891926"/>
    <lineage>
        <taxon>Bacteria</taxon>
        <taxon>Pseudomonadati</taxon>
        <taxon>Planctomycetota</taxon>
        <taxon>Planctomycetia</taxon>
        <taxon>Planctomycetales</taxon>
        <taxon>Planctomycetaceae</taxon>
        <taxon>Fuerstiella</taxon>
    </lineage>
</organism>
<evidence type="ECO:0000259" key="2">
    <source>
        <dbReference type="PROSITE" id="PS51352"/>
    </source>
</evidence>
<protein>
    <recommendedName>
        <fullName evidence="2">Thioredoxin domain-containing protein</fullName>
    </recommendedName>
</protein>
<feature type="region of interest" description="Disordered" evidence="1">
    <location>
        <begin position="104"/>
        <end position="175"/>
    </location>
</feature>
<dbReference type="Proteomes" id="UP000187735">
    <property type="component" value="Chromosome"/>
</dbReference>
<dbReference type="AlphaFoldDB" id="A0A1P8WMX4"/>
<evidence type="ECO:0000256" key="1">
    <source>
        <dbReference type="SAM" id="MobiDB-lite"/>
    </source>
</evidence>
<dbReference type="SUPFAM" id="SSF50494">
    <property type="entry name" value="Trypsin-like serine proteases"/>
    <property type="match status" value="1"/>
</dbReference>
<dbReference type="GO" id="GO:0005737">
    <property type="term" value="C:cytoplasm"/>
    <property type="evidence" value="ECO:0007669"/>
    <property type="project" value="TreeGrafter"/>
</dbReference>
<feature type="region of interest" description="Disordered" evidence="1">
    <location>
        <begin position="513"/>
        <end position="536"/>
    </location>
</feature>
<dbReference type="Pfam" id="PF00085">
    <property type="entry name" value="Thioredoxin"/>
    <property type="match status" value="1"/>
</dbReference>
<evidence type="ECO:0000313" key="3">
    <source>
        <dbReference type="EMBL" id="APZ95391.1"/>
    </source>
</evidence>
<dbReference type="PROSITE" id="PS51352">
    <property type="entry name" value="THIOREDOXIN_2"/>
    <property type="match status" value="1"/>
</dbReference>
<dbReference type="Pfam" id="PF13365">
    <property type="entry name" value="Trypsin_2"/>
    <property type="match status" value="1"/>
</dbReference>
<keyword evidence="4" id="KW-1185">Reference proteome</keyword>
<dbReference type="STRING" id="1891926.Fuma_05049"/>
<dbReference type="KEGG" id="fmr:Fuma_05049"/>
<dbReference type="RefSeq" id="WP_145944373.1">
    <property type="nucleotide sequence ID" value="NZ_CP017641.1"/>
</dbReference>
<feature type="domain" description="Thioredoxin" evidence="2">
    <location>
        <begin position="1"/>
        <end position="104"/>
    </location>
</feature>
<dbReference type="InterPro" id="IPR009003">
    <property type="entry name" value="Peptidase_S1_PA"/>
</dbReference>
<sequence length="574" mass="62001">MNLIAMLMLAADPGGQPLPDVVLLDFTASYCQPCREMAPVLQRMKSAGYPIRVIDFGKEHAVSREYNVDRIPTFILLVKGKEVKRFVGITAEQELRQAMNDAARKLDQQRKAAAPPAEPQLAEVDPPTAAVPKSGLRNMFDRMKSGLGGERTASRDDIERPDFRAQSPDEGKPAITDDTLAMQSTVRVRLDAGEFKDVGTGTIIHSVTGQSTILTCAHMFKDVTKKADVEVEVFRNGETLKYAATVLGGNHDSDLAFLRIKNTSPLPMAPLQQGELKLKPNDDVFSIGCNGGKSPTLLRMNVKKVGYFEGPQNILCTIDPVQGRSGGGLFNVHGELVGVCSGAFRESKEGLYTGVGAARELMAQLDLNSLFETEVPGFAANAEKGQTKTASFEQEADPFDQLFDDNDQIFNESAAPFAEEAAPAETPAPPAFETMPPDALTDPFAAAAAPAIAMATSTSSDTPTEITVIIDSNDPTQGKQVVVIPRPSPWLLELLTGKSQNSASRLANIQASRLSTTSARPGVRKPPQRQVNPYPVSPRAHVRNAIHRPPVDLTRVTRKAVSQKSTLQLLPPAR</sequence>